<dbReference type="EMBL" id="JAVDYJ010000001">
    <property type="protein sequence ID" value="MDR7346347.1"/>
    <property type="molecule type" value="Genomic_DNA"/>
</dbReference>
<dbReference type="Pfam" id="PF04321">
    <property type="entry name" value="RmlD_sub_bind"/>
    <property type="match status" value="1"/>
</dbReference>
<reference evidence="2 3" key="1">
    <citation type="submission" date="2023-07" db="EMBL/GenBank/DDBJ databases">
        <title>Sequencing the genomes of 1000 actinobacteria strains.</title>
        <authorList>
            <person name="Klenk H.-P."/>
        </authorList>
    </citation>
    <scope>NUCLEOTIDE SEQUENCE [LARGE SCALE GENOMIC DNA]</scope>
    <source>
        <strain evidence="2 3">DSM 22966</strain>
    </source>
</reference>
<proteinExistence type="predicted"/>
<organism evidence="2 3">
    <name type="scientific">Enteractinococcus fodinae</name>
    <dbReference type="NCBI Taxonomy" id="684663"/>
    <lineage>
        <taxon>Bacteria</taxon>
        <taxon>Bacillati</taxon>
        <taxon>Actinomycetota</taxon>
        <taxon>Actinomycetes</taxon>
        <taxon>Micrococcales</taxon>
        <taxon>Micrococcaceae</taxon>
    </lineage>
</organism>
<dbReference type="RefSeq" id="WP_310171247.1">
    <property type="nucleotide sequence ID" value="NZ_BAABHE010000002.1"/>
</dbReference>
<dbReference type="InterPro" id="IPR051783">
    <property type="entry name" value="NAD(P)-dependent_oxidoreduct"/>
</dbReference>
<dbReference type="InterPro" id="IPR029903">
    <property type="entry name" value="RmlD-like-bd"/>
</dbReference>
<dbReference type="Proteomes" id="UP001183794">
    <property type="component" value="Unassembled WGS sequence"/>
</dbReference>
<accession>A0ABU2AYB3</accession>
<dbReference type="SUPFAM" id="SSF51735">
    <property type="entry name" value="NAD(P)-binding Rossmann-fold domains"/>
    <property type="match status" value="1"/>
</dbReference>
<evidence type="ECO:0000259" key="1">
    <source>
        <dbReference type="Pfam" id="PF04321"/>
    </source>
</evidence>
<evidence type="ECO:0000313" key="2">
    <source>
        <dbReference type="EMBL" id="MDR7346347.1"/>
    </source>
</evidence>
<name>A0ABU2AYB3_9MICC</name>
<feature type="domain" description="RmlD-like substrate binding" evidence="1">
    <location>
        <begin position="90"/>
        <end position="174"/>
    </location>
</feature>
<evidence type="ECO:0000313" key="3">
    <source>
        <dbReference type="Proteomes" id="UP001183794"/>
    </source>
</evidence>
<protein>
    <submittedName>
        <fullName evidence="2">Nucleoside-diphosphate-sugar epimerase</fullName>
    </submittedName>
</protein>
<dbReference type="InterPro" id="IPR036291">
    <property type="entry name" value="NAD(P)-bd_dom_sf"/>
</dbReference>
<sequence>MTQKLQHAPQRVLLVGCGQVGTELGQRLIAEGAQVYGLRRDARQLPVEFEPLSVDLLQPVTQALPTVDAMVITLTPSIKDTTGANGYLAALHQLAQALPQVPPRVLFVSSTRVFEGVTTEQAITESDPVAPVSERGETLVAGEALATQLFNAHIVRPAGIYGPGREMLLRKVLDQKPVQYARRTNRIHQTDLVRALHTLLMLDTAPNVLHAIDRTPGVLLGDVVKYLADRLHVAPPPPVEPVESGGRILSGDRLAELVGTLTYPTYRHGYDQIIAARETTL</sequence>
<keyword evidence="3" id="KW-1185">Reference proteome</keyword>
<gene>
    <name evidence="2" type="ORF">J2S62_000604</name>
</gene>
<comment type="caution">
    <text evidence="2">The sequence shown here is derived from an EMBL/GenBank/DDBJ whole genome shotgun (WGS) entry which is preliminary data.</text>
</comment>
<dbReference type="Gene3D" id="3.40.50.720">
    <property type="entry name" value="NAD(P)-binding Rossmann-like Domain"/>
    <property type="match status" value="1"/>
</dbReference>
<dbReference type="PANTHER" id="PTHR48079">
    <property type="entry name" value="PROTEIN YEEZ"/>
    <property type="match status" value="1"/>
</dbReference>
<dbReference type="PANTHER" id="PTHR48079:SF6">
    <property type="entry name" value="NAD(P)-BINDING DOMAIN-CONTAINING PROTEIN-RELATED"/>
    <property type="match status" value="1"/>
</dbReference>